<dbReference type="GO" id="GO:0004674">
    <property type="term" value="F:protein serine/threonine kinase activity"/>
    <property type="evidence" value="ECO:0007669"/>
    <property type="project" value="UniProtKB-KW"/>
</dbReference>
<dbReference type="SMART" id="SM00220">
    <property type="entry name" value="S_TKc"/>
    <property type="match status" value="1"/>
</dbReference>
<dbReference type="PANTHER" id="PTHR24350">
    <property type="entry name" value="SERINE/THREONINE-PROTEIN KINASE IAL-RELATED"/>
    <property type="match status" value="1"/>
</dbReference>
<dbReference type="InterPro" id="IPR008271">
    <property type="entry name" value="Ser/Thr_kinase_AS"/>
</dbReference>
<evidence type="ECO:0000256" key="1">
    <source>
        <dbReference type="ARBA" id="ARBA00022527"/>
    </source>
</evidence>
<accession>A0A5B8MJK8</accession>
<keyword evidence="3" id="KW-0547">Nucleotide-binding</keyword>
<keyword evidence="5" id="KW-0067">ATP-binding</keyword>
<dbReference type="InterPro" id="IPR030616">
    <property type="entry name" value="Aur-like"/>
</dbReference>
<evidence type="ECO:0000256" key="3">
    <source>
        <dbReference type="ARBA" id="ARBA00022741"/>
    </source>
</evidence>
<name>A0A5B8MJK8_9CHLO</name>
<evidence type="ECO:0000256" key="4">
    <source>
        <dbReference type="ARBA" id="ARBA00022777"/>
    </source>
</evidence>
<evidence type="ECO:0000256" key="5">
    <source>
        <dbReference type="ARBA" id="ARBA00022840"/>
    </source>
</evidence>
<keyword evidence="9" id="KW-1185">Reference proteome</keyword>
<dbReference type="PROSITE" id="PS00108">
    <property type="entry name" value="PROTEIN_KINASE_ST"/>
    <property type="match status" value="1"/>
</dbReference>
<dbReference type="PROSITE" id="PS50011">
    <property type="entry name" value="PROTEIN_KINASE_DOM"/>
    <property type="match status" value="1"/>
</dbReference>
<dbReference type="SUPFAM" id="SSF56112">
    <property type="entry name" value="Protein kinase-like (PK-like)"/>
    <property type="match status" value="1"/>
</dbReference>
<evidence type="ECO:0000256" key="6">
    <source>
        <dbReference type="SAM" id="MobiDB-lite"/>
    </source>
</evidence>
<dbReference type="AlphaFoldDB" id="A0A5B8MJK8"/>
<evidence type="ECO:0000313" key="8">
    <source>
        <dbReference type="EMBL" id="QDZ20653.1"/>
    </source>
</evidence>
<dbReference type="Pfam" id="PF00069">
    <property type="entry name" value="Pkinase"/>
    <property type="match status" value="2"/>
</dbReference>
<keyword evidence="2" id="KW-0808">Transferase</keyword>
<dbReference type="Gene3D" id="3.30.200.20">
    <property type="entry name" value="Phosphorylase Kinase, domain 1"/>
    <property type="match status" value="1"/>
</dbReference>
<feature type="region of interest" description="Disordered" evidence="6">
    <location>
        <begin position="272"/>
        <end position="293"/>
    </location>
</feature>
<feature type="domain" description="Protein kinase" evidence="7">
    <location>
        <begin position="44"/>
        <end position="495"/>
    </location>
</feature>
<feature type="region of interest" description="Disordered" evidence="6">
    <location>
        <begin position="1"/>
        <end position="20"/>
    </location>
</feature>
<evidence type="ECO:0000313" key="9">
    <source>
        <dbReference type="Proteomes" id="UP000316726"/>
    </source>
</evidence>
<dbReference type="Gene3D" id="1.10.510.10">
    <property type="entry name" value="Transferase(Phosphotransferase) domain 1"/>
    <property type="match status" value="1"/>
</dbReference>
<evidence type="ECO:0000259" key="7">
    <source>
        <dbReference type="PROSITE" id="PS50011"/>
    </source>
</evidence>
<sequence>MDSSSSAHVQPESAPRPALPFATEVCPRNVLEAIAEHDWTSEAFKPIQLLASSKVSQVFRAMVLKSHHHRQRNDWKRDRVMGKIREGGSFHSSQQQQQDSSRALEDEVSVVIMKVYDKKRMKDVHHRNVRREMDIHRAHTKCMHVIPLFAAFEDRSCYYLVQKEETKGDLYRELRKGMIQTLALSEQYDFKSGGQSGGQERSLNCVYGNERRCATEVIKPLLCLLVHLHSHGVIHRDIKPENILLSTWSEDDEKVLESANTIEAKLYRGQWDHEDHDSSGSGSKAKGSGQTTKSRGCAAALQGTLCLGGPRKAKRYDRHLRRNPIKRRGWKIQLCDFGLAIDSRVSTPVIRVGTVDYMAPELLKCPTELDIKELQKIQKLRTALLKKGKNDSSCPVDNRLSESSFTGSKHQKPRYDHRVDIWAVGVLLYELLVGCPPFGSQLDLDERPENKILEGSISFSKGVVSPLARNFILKALTYNWMERPSALDLVRHPWITKYCGEIQLLPSPKEEQKKAKPGLAEGDNKHPFRRLNSKNLDTLLWKVI</sequence>
<dbReference type="EMBL" id="CP031037">
    <property type="protein sequence ID" value="QDZ20653.1"/>
    <property type="molecule type" value="Genomic_DNA"/>
</dbReference>
<dbReference type="Proteomes" id="UP000316726">
    <property type="component" value="Chromosome 4"/>
</dbReference>
<evidence type="ECO:0000256" key="2">
    <source>
        <dbReference type="ARBA" id="ARBA00022679"/>
    </source>
</evidence>
<gene>
    <name evidence="8" type="ORF">A3770_04p31710</name>
</gene>
<feature type="compositionally biased region" description="Low complexity" evidence="6">
    <location>
        <begin position="279"/>
        <end position="293"/>
    </location>
</feature>
<reference evidence="8 9" key="1">
    <citation type="submission" date="2018-07" db="EMBL/GenBank/DDBJ databases">
        <title>The complete nuclear genome of the prasinophyte Chloropicon primus (CCMP1205).</title>
        <authorList>
            <person name="Pombert J.-F."/>
            <person name="Otis C."/>
            <person name="Turmel M."/>
            <person name="Lemieux C."/>
        </authorList>
    </citation>
    <scope>NUCLEOTIDE SEQUENCE [LARGE SCALE GENOMIC DNA]</scope>
    <source>
        <strain evidence="8 9">CCMP1205</strain>
    </source>
</reference>
<protein>
    <submittedName>
        <fullName evidence="8">Protein kinase</fullName>
    </submittedName>
</protein>
<dbReference type="OrthoDB" id="377346at2759"/>
<dbReference type="GO" id="GO:0005524">
    <property type="term" value="F:ATP binding"/>
    <property type="evidence" value="ECO:0007669"/>
    <property type="project" value="UniProtKB-KW"/>
</dbReference>
<dbReference type="InterPro" id="IPR000719">
    <property type="entry name" value="Prot_kinase_dom"/>
</dbReference>
<keyword evidence="4 8" id="KW-0418">Kinase</keyword>
<dbReference type="STRING" id="1764295.A0A5B8MJK8"/>
<dbReference type="InterPro" id="IPR011009">
    <property type="entry name" value="Kinase-like_dom_sf"/>
</dbReference>
<proteinExistence type="predicted"/>
<organism evidence="8 9">
    <name type="scientific">Chloropicon primus</name>
    <dbReference type="NCBI Taxonomy" id="1764295"/>
    <lineage>
        <taxon>Eukaryota</taxon>
        <taxon>Viridiplantae</taxon>
        <taxon>Chlorophyta</taxon>
        <taxon>Chloropicophyceae</taxon>
        <taxon>Chloropicales</taxon>
        <taxon>Chloropicaceae</taxon>
        <taxon>Chloropicon</taxon>
    </lineage>
</organism>
<keyword evidence="1" id="KW-0723">Serine/threonine-protein kinase</keyword>